<sequence>MPIPLLAVIALAPEARSRLEEAGFEVIAAEAGGRAGAIGGSGARAVRAVLTNGSTGLGAEDIAALPGLEIICALGAGHEGIDLAAARARGIVVTHGPGTNAACVADHAMMLLMAVARGVVGADAAVRRGDWEGARQLRPMISGKKLGILGLGTIGAAIARRGAGGFGMPVAYHSRTPREGTGWLHLPSAAALAAWADFLVVATPGGAATRHLVDEAVLAALGPEGFLVNISRGSVVDTRALIAALQQGRLAGAALDVVEGEPDVPRELTELGNVVLTPHMAGRAPEAAKAPLGLVIDNLRAHFAGQAVLTPVA</sequence>
<dbReference type="EMBL" id="JBHUHD010000001">
    <property type="protein sequence ID" value="MFD2138915.1"/>
    <property type="molecule type" value="Genomic_DNA"/>
</dbReference>
<dbReference type="InterPro" id="IPR006140">
    <property type="entry name" value="D-isomer_DH_NAD-bd"/>
</dbReference>
<evidence type="ECO:0000256" key="2">
    <source>
        <dbReference type="ARBA" id="ARBA00023027"/>
    </source>
</evidence>
<organism evidence="6 7">
    <name type="scientific">Ancylobacter oerskovii</name>
    <dbReference type="NCBI Taxonomy" id="459519"/>
    <lineage>
        <taxon>Bacteria</taxon>
        <taxon>Pseudomonadati</taxon>
        <taxon>Pseudomonadota</taxon>
        <taxon>Alphaproteobacteria</taxon>
        <taxon>Hyphomicrobiales</taxon>
        <taxon>Xanthobacteraceae</taxon>
        <taxon>Ancylobacter</taxon>
    </lineage>
</organism>
<dbReference type="Proteomes" id="UP001597299">
    <property type="component" value="Unassembled WGS sequence"/>
</dbReference>
<dbReference type="Pfam" id="PF00389">
    <property type="entry name" value="2-Hacid_dh"/>
    <property type="match status" value="1"/>
</dbReference>
<keyword evidence="7" id="KW-1185">Reference proteome</keyword>
<dbReference type="CDD" id="cd12156">
    <property type="entry name" value="HPPR"/>
    <property type="match status" value="1"/>
</dbReference>
<dbReference type="PANTHER" id="PTHR10996">
    <property type="entry name" value="2-HYDROXYACID DEHYDROGENASE-RELATED"/>
    <property type="match status" value="1"/>
</dbReference>
<name>A0ABW4YRG8_9HYPH</name>
<dbReference type="SUPFAM" id="SSF52283">
    <property type="entry name" value="Formate/glycerate dehydrogenase catalytic domain-like"/>
    <property type="match status" value="1"/>
</dbReference>
<dbReference type="InterPro" id="IPR036291">
    <property type="entry name" value="NAD(P)-bd_dom_sf"/>
</dbReference>
<feature type="domain" description="D-isomer specific 2-hydroxyacid dehydrogenase NAD-binding" evidence="5">
    <location>
        <begin position="109"/>
        <end position="281"/>
    </location>
</feature>
<dbReference type="Gene3D" id="3.40.50.720">
    <property type="entry name" value="NAD(P)-binding Rossmann-like Domain"/>
    <property type="match status" value="2"/>
</dbReference>
<evidence type="ECO:0000313" key="7">
    <source>
        <dbReference type="Proteomes" id="UP001597299"/>
    </source>
</evidence>
<reference evidence="7" key="1">
    <citation type="journal article" date="2019" name="Int. J. Syst. Evol. Microbiol.">
        <title>The Global Catalogue of Microorganisms (GCM) 10K type strain sequencing project: providing services to taxonomists for standard genome sequencing and annotation.</title>
        <authorList>
            <consortium name="The Broad Institute Genomics Platform"/>
            <consortium name="The Broad Institute Genome Sequencing Center for Infectious Disease"/>
            <person name="Wu L."/>
            <person name="Ma J."/>
        </authorList>
    </citation>
    <scope>NUCLEOTIDE SEQUENCE [LARGE SCALE GENOMIC DNA]</scope>
    <source>
        <strain evidence="7">CCM 7435</strain>
    </source>
</reference>
<feature type="domain" description="D-isomer specific 2-hydroxyacid dehydrogenase catalytic" evidence="4">
    <location>
        <begin position="11"/>
        <end position="312"/>
    </location>
</feature>
<evidence type="ECO:0000256" key="3">
    <source>
        <dbReference type="RuleBase" id="RU003719"/>
    </source>
</evidence>
<dbReference type="InterPro" id="IPR050223">
    <property type="entry name" value="D-isomer_2-hydroxyacid_DH"/>
</dbReference>
<proteinExistence type="inferred from homology"/>
<evidence type="ECO:0000256" key="1">
    <source>
        <dbReference type="ARBA" id="ARBA00023002"/>
    </source>
</evidence>
<comment type="similarity">
    <text evidence="3">Belongs to the D-isomer specific 2-hydroxyacid dehydrogenase family.</text>
</comment>
<dbReference type="PANTHER" id="PTHR10996:SF178">
    <property type="entry name" value="2-HYDROXYACID DEHYDROGENASE YGL185C-RELATED"/>
    <property type="match status" value="1"/>
</dbReference>
<evidence type="ECO:0000259" key="4">
    <source>
        <dbReference type="Pfam" id="PF00389"/>
    </source>
</evidence>
<keyword evidence="2" id="KW-0520">NAD</keyword>
<keyword evidence="1 3" id="KW-0560">Oxidoreductase</keyword>
<evidence type="ECO:0000313" key="6">
    <source>
        <dbReference type="EMBL" id="MFD2138915.1"/>
    </source>
</evidence>
<dbReference type="RefSeq" id="WP_246549311.1">
    <property type="nucleotide sequence ID" value="NZ_JAHBGB010000044.1"/>
</dbReference>
<accession>A0ABW4YRG8</accession>
<comment type="caution">
    <text evidence="6">The sequence shown here is derived from an EMBL/GenBank/DDBJ whole genome shotgun (WGS) entry which is preliminary data.</text>
</comment>
<dbReference type="SUPFAM" id="SSF51735">
    <property type="entry name" value="NAD(P)-binding Rossmann-fold domains"/>
    <property type="match status" value="1"/>
</dbReference>
<dbReference type="Pfam" id="PF02826">
    <property type="entry name" value="2-Hacid_dh_C"/>
    <property type="match status" value="1"/>
</dbReference>
<dbReference type="InterPro" id="IPR006139">
    <property type="entry name" value="D-isomer_2_OHA_DH_cat_dom"/>
</dbReference>
<evidence type="ECO:0000259" key="5">
    <source>
        <dbReference type="Pfam" id="PF02826"/>
    </source>
</evidence>
<protein>
    <submittedName>
        <fullName evidence="6">2-hydroxyacid dehydrogenase</fullName>
    </submittedName>
</protein>
<gene>
    <name evidence="6" type="ORF">ACFSNC_00735</name>
</gene>